<sequence>MELVQKTTLAGQHSTNKLQGPVFPQAFARSLSSHFRRPVHYRSAGVDGGDINDIRRLCMDVLKEEVASESSNRKSNHSYVSGTPDLVVVLFGINDLKHLLADSVMRPFHRSNDRGGDGGIIGKFRHGIDSLLNEIHTHAPNAIVLFPAMPVQSYHKNSVVNIFPLGMVWDAFLGFFLRQKKELANKRVNCMHLDLTAAEIANWYKTNNEEEGSFFGSNFSGIKNSALLSSDGVHPNKMMYKLWAESVCQSVYDSVAPQIEQAKKNE</sequence>
<keyword evidence="3" id="KW-1185">Reference proteome</keyword>
<protein>
    <recommendedName>
        <fullName evidence="1">SGNH hydrolase-type esterase domain-containing protein</fullName>
    </recommendedName>
</protein>
<accession>A0AAD8YD30</accession>
<dbReference type="EMBL" id="JATAAI010000008">
    <property type="protein sequence ID" value="KAK1743927.1"/>
    <property type="molecule type" value="Genomic_DNA"/>
</dbReference>
<evidence type="ECO:0000313" key="2">
    <source>
        <dbReference type="EMBL" id="KAK1743927.1"/>
    </source>
</evidence>
<dbReference type="Gene3D" id="3.40.50.1110">
    <property type="entry name" value="SGNH hydrolase"/>
    <property type="match status" value="1"/>
</dbReference>
<feature type="domain" description="SGNH hydrolase-type esterase" evidence="1">
    <location>
        <begin position="21"/>
        <end position="241"/>
    </location>
</feature>
<name>A0AAD8YD30_9STRA</name>
<gene>
    <name evidence="2" type="ORF">QTG54_005524</name>
</gene>
<dbReference type="Proteomes" id="UP001224775">
    <property type="component" value="Unassembled WGS sequence"/>
</dbReference>
<comment type="caution">
    <text evidence="2">The sequence shown here is derived from an EMBL/GenBank/DDBJ whole genome shotgun (WGS) entry which is preliminary data.</text>
</comment>
<evidence type="ECO:0000313" key="3">
    <source>
        <dbReference type="Proteomes" id="UP001224775"/>
    </source>
</evidence>
<dbReference type="InterPro" id="IPR013830">
    <property type="entry name" value="SGNH_hydro"/>
</dbReference>
<dbReference type="InterPro" id="IPR036514">
    <property type="entry name" value="SGNH_hydro_sf"/>
</dbReference>
<organism evidence="2 3">
    <name type="scientific">Skeletonema marinoi</name>
    <dbReference type="NCBI Taxonomy" id="267567"/>
    <lineage>
        <taxon>Eukaryota</taxon>
        <taxon>Sar</taxon>
        <taxon>Stramenopiles</taxon>
        <taxon>Ochrophyta</taxon>
        <taxon>Bacillariophyta</taxon>
        <taxon>Coscinodiscophyceae</taxon>
        <taxon>Thalassiosirophycidae</taxon>
        <taxon>Thalassiosirales</taxon>
        <taxon>Skeletonemataceae</taxon>
        <taxon>Skeletonema</taxon>
        <taxon>Skeletonema marinoi-dohrnii complex</taxon>
    </lineage>
</organism>
<reference evidence="2" key="1">
    <citation type="submission" date="2023-06" db="EMBL/GenBank/DDBJ databases">
        <title>Survivors Of The Sea: Transcriptome response of Skeletonema marinoi to long-term dormancy.</title>
        <authorList>
            <person name="Pinder M.I.M."/>
            <person name="Kourtchenko O."/>
            <person name="Robertson E.K."/>
            <person name="Larsson T."/>
            <person name="Maumus F."/>
            <person name="Osuna-Cruz C.M."/>
            <person name="Vancaester E."/>
            <person name="Stenow R."/>
            <person name="Vandepoele K."/>
            <person name="Ploug H."/>
            <person name="Bruchert V."/>
            <person name="Godhe A."/>
            <person name="Topel M."/>
        </authorList>
    </citation>
    <scope>NUCLEOTIDE SEQUENCE</scope>
    <source>
        <strain evidence="2">R05AC</strain>
    </source>
</reference>
<dbReference type="AlphaFoldDB" id="A0AAD8YD30"/>
<dbReference type="SUPFAM" id="SSF52266">
    <property type="entry name" value="SGNH hydrolase"/>
    <property type="match status" value="1"/>
</dbReference>
<dbReference type="Pfam" id="PF13472">
    <property type="entry name" value="Lipase_GDSL_2"/>
    <property type="match status" value="1"/>
</dbReference>
<evidence type="ECO:0000259" key="1">
    <source>
        <dbReference type="Pfam" id="PF13472"/>
    </source>
</evidence>
<proteinExistence type="predicted"/>